<dbReference type="SUPFAM" id="SSF48452">
    <property type="entry name" value="TPR-like"/>
    <property type="match status" value="1"/>
</dbReference>
<organism evidence="4 5">
    <name type="scientific">Actinomadura monticuli</name>
    <dbReference type="NCBI Taxonomy" id="3097367"/>
    <lineage>
        <taxon>Bacteria</taxon>
        <taxon>Bacillati</taxon>
        <taxon>Actinomycetota</taxon>
        <taxon>Actinomycetes</taxon>
        <taxon>Streptosporangiales</taxon>
        <taxon>Thermomonosporaceae</taxon>
        <taxon>Actinomadura</taxon>
    </lineage>
</organism>
<dbReference type="PROSITE" id="PS50043">
    <property type="entry name" value="HTH_LUXR_2"/>
    <property type="match status" value="1"/>
</dbReference>
<evidence type="ECO:0000256" key="1">
    <source>
        <dbReference type="ARBA" id="ARBA00022741"/>
    </source>
</evidence>
<dbReference type="InterPro" id="IPR027417">
    <property type="entry name" value="P-loop_NTPase"/>
</dbReference>
<evidence type="ECO:0000313" key="4">
    <source>
        <dbReference type="EMBL" id="MFA1538869.1"/>
    </source>
</evidence>
<sequence>MGTGTLSGRTPLLDRHRERAELDGLLGDVRSGRGRALVLRGEAGVGKSALLHHTVGRAADMRVVRTVVAESEMELAFAGLHLLLAPLLDRIDTLPGPQRDALAVAFGLRGGDAPDRFMIGLAVLTLLADAAEERALLCVIDDAQWLDQSSAQVLAFVARRLLAEPVGLIFAAREPGSHFHGLGDLEVRGLAKRDAQALLRSVVRFPLDERIRDRILAETDGNPLALMELPRGLSPAQLAGGFGLVEAQAVPARVEEGFRRRLVELPAETRSFMLVAAAEPTGDPELIRCAAEHLGVPATAVRPAEADGLLEIGTWLRFRHPLVRSAVYSAASSAERREAHGALAEATDPVSDPERRAWHRAHAALEADESVAGELERLAGRAQVRGGIAAAAAFLRRATDLTPDPARRGARALAAAQAAFDAGAPDMALELLVSAELGPLTELQGAQVAWLRAQVILARKRGGEALEALLEAAGRLAGVDAGQAREAYIDALGSAVFAGRQGPPGLLRTVAEAARTAPAGPSPARPVDALLDGLVARFTEGLGQGAPRLKSILREFRQEARGNPDDNMRWLWLTYPVAADLWDDGTLRELAEYAVQAAREAGALHFLPQALTYRAAVHVYAGQFDAAATLVEESDAILKVTGNSYFGFAITLLRAWRGGPDAPALIEAAAAAAGTWGEGRAVSQCLYMGALVHNALGRYQEALDYAERACAHEDLGATGFALIELVEAAAYSRAPGAAASALRRLEERCDAAGTDWALGVLARSKALLSDGEEAEALYREAIERLRRSSVAVYVARTHLVYGEWLRRQNRRLDAREHLRTAYEMLDGFGAADFAQRAQRELMATGETVRKRAEGAPGSGLTPQEGQIARLAREGLSNPEIGAQLFLSPRTVEYHLGKVFAKLSISSRQQLAEALPDSGRDRA</sequence>
<dbReference type="InterPro" id="IPR016032">
    <property type="entry name" value="Sig_transdc_resp-reg_C-effctor"/>
</dbReference>
<dbReference type="EMBL" id="JAXCEI010000003">
    <property type="protein sequence ID" value="MFA1538869.1"/>
    <property type="molecule type" value="Genomic_DNA"/>
</dbReference>
<keyword evidence="5" id="KW-1185">Reference proteome</keyword>
<dbReference type="Pfam" id="PF00196">
    <property type="entry name" value="GerE"/>
    <property type="match status" value="1"/>
</dbReference>
<dbReference type="Pfam" id="PF13191">
    <property type="entry name" value="AAA_16"/>
    <property type="match status" value="1"/>
</dbReference>
<dbReference type="SUPFAM" id="SSF52540">
    <property type="entry name" value="P-loop containing nucleoside triphosphate hydrolases"/>
    <property type="match status" value="1"/>
</dbReference>
<dbReference type="Proteomes" id="UP001569963">
    <property type="component" value="Unassembled WGS sequence"/>
</dbReference>
<name>A0ABV4QA40_9ACTN</name>
<reference evidence="4 5" key="1">
    <citation type="submission" date="2023-11" db="EMBL/GenBank/DDBJ databases">
        <title>Actinomadura monticuli sp. nov., isolated from volcanic ash.</title>
        <authorList>
            <person name="Lee S.D."/>
            <person name="Yang H."/>
            <person name="Kim I.S."/>
        </authorList>
    </citation>
    <scope>NUCLEOTIDE SEQUENCE [LARGE SCALE GENOMIC DNA]</scope>
    <source>
        <strain evidence="4 5">DLS-62</strain>
    </source>
</reference>
<dbReference type="Gene3D" id="1.25.40.10">
    <property type="entry name" value="Tetratricopeptide repeat domain"/>
    <property type="match status" value="1"/>
</dbReference>
<dbReference type="PANTHER" id="PTHR16305">
    <property type="entry name" value="TESTICULAR SOLUBLE ADENYLYL CYCLASE"/>
    <property type="match status" value="1"/>
</dbReference>
<feature type="domain" description="HTH luxR-type" evidence="3">
    <location>
        <begin position="853"/>
        <end position="918"/>
    </location>
</feature>
<dbReference type="InterPro" id="IPR011990">
    <property type="entry name" value="TPR-like_helical_dom_sf"/>
</dbReference>
<dbReference type="SUPFAM" id="SSF46894">
    <property type="entry name" value="C-terminal effector domain of the bipartite response regulators"/>
    <property type="match status" value="1"/>
</dbReference>
<dbReference type="Gene3D" id="1.10.10.10">
    <property type="entry name" value="Winged helix-like DNA-binding domain superfamily/Winged helix DNA-binding domain"/>
    <property type="match status" value="1"/>
</dbReference>
<evidence type="ECO:0000259" key="3">
    <source>
        <dbReference type="PROSITE" id="PS50043"/>
    </source>
</evidence>
<dbReference type="PRINTS" id="PR00038">
    <property type="entry name" value="HTHLUXR"/>
</dbReference>
<dbReference type="InterPro" id="IPR036388">
    <property type="entry name" value="WH-like_DNA-bd_sf"/>
</dbReference>
<keyword evidence="1" id="KW-0547">Nucleotide-binding</keyword>
<evidence type="ECO:0000313" key="5">
    <source>
        <dbReference type="Proteomes" id="UP001569963"/>
    </source>
</evidence>
<gene>
    <name evidence="4" type="ORF">SM611_08015</name>
</gene>
<dbReference type="InterPro" id="IPR000792">
    <property type="entry name" value="Tscrpt_reg_LuxR_C"/>
</dbReference>
<accession>A0ABV4QA40</accession>
<comment type="caution">
    <text evidence="4">The sequence shown here is derived from an EMBL/GenBank/DDBJ whole genome shotgun (WGS) entry which is preliminary data.</text>
</comment>
<evidence type="ECO:0000256" key="2">
    <source>
        <dbReference type="ARBA" id="ARBA00022840"/>
    </source>
</evidence>
<dbReference type="SMART" id="SM00421">
    <property type="entry name" value="HTH_LUXR"/>
    <property type="match status" value="1"/>
</dbReference>
<proteinExistence type="predicted"/>
<dbReference type="PANTHER" id="PTHR16305:SF35">
    <property type="entry name" value="TRANSCRIPTIONAL ACTIVATOR DOMAIN"/>
    <property type="match status" value="1"/>
</dbReference>
<dbReference type="RefSeq" id="WP_371948432.1">
    <property type="nucleotide sequence ID" value="NZ_JAXCEI010000003.1"/>
</dbReference>
<dbReference type="CDD" id="cd06170">
    <property type="entry name" value="LuxR_C_like"/>
    <property type="match status" value="1"/>
</dbReference>
<dbReference type="InterPro" id="IPR041664">
    <property type="entry name" value="AAA_16"/>
</dbReference>
<protein>
    <submittedName>
        <fullName evidence="4">AAA family ATPase</fullName>
    </submittedName>
</protein>
<keyword evidence="2" id="KW-0067">ATP-binding</keyword>